<name>A0A5B8RKU2_9ZZZZ</name>
<sequence length="77" mass="8720">MNLSNLIYPLVFTGFILLMGLPSILAEQEQHDHRTHYVPMNNVKGTHIIVCIAEGDTVAQVAFPESNMKKHIPYEDK</sequence>
<organism evidence="2">
    <name type="scientific">uncultured organism</name>
    <dbReference type="NCBI Taxonomy" id="155900"/>
    <lineage>
        <taxon>unclassified sequences</taxon>
        <taxon>environmental samples</taxon>
    </lineage>
</organism>
<dbReference type="EMBL" id="MN079465">
    <property type="protein sequence ID" value="QEA07905.1"/>
    <property type="molecule type" value="Genomic_DNA"/>
</dbReference>
<keyword evidence="1" id="KW-1133">Transmembrane helix</keyword>
<evidence type="ECO:0000256" key="1">
    <source>
        <dbReference type="SAM" id="Phobius"/>
    </source>
</evidence>
<protein>
    <submittedName>
        <fullName evidence="2">Uncharacterized protein</fullName>
    </submittedName>
</protein>
<gene>
    <name evidence="2" type="ORF">KBTEX_04271</name>
</gene>
<keyword evidence="1" id="KW-0472">Membrane</keyword>
<dbReference type="AlphaFoldDB" id="A0A5B8RKU2"/>
<proteinExistence type="predicted"/>
<keyword evidence="1" id="KW-0812">Transmembrane</keyword>
<reference evidence="2" key="1">
    <citation type="submission" date="2019-06" db="EMBL/GenBank/DDBJ databases">
        <authorList>
            <person name="Murdoch R.W."/>
            <person name="Fathepure B."/>
        </authorList>
    </citation>
    <scope>NUCLEOTIDE SEQUENCE</scope>
</reference>
<evidence type="ECO:0000313" key="2">
    <source>
        <dbReference type="EMBL" id="QEA07905.1"/>
    </source>
</evidence>
<feature type="transmembrane region" description="Helical" evidence="1">
    <location>
        <begin position="6"/>
        <end position="26"/>
    </location>
</feature>
<accession>A0A5B8RKU2</accession>